<dbReference type="EMBL" id="RQZA01000003">
    <property type="protein sequence ID" value="RRD31531.1"/>
    <property type="molecule type" value="Genomic_DNA"/>
</dbReference>
<evidence type="ECO:0000313" key="2">
    <source>
        <dbReference type="Proteomes" id="UP000281771"/>
    </source>
</evidence>
<dbReference type="RefSeq" id="WP_124776477.1">
    <property type="nucleotide sequence ID" value="NZ_RQZA01000003.1"/>
</dbReference>
<keyword evidence="2" id="KW-1185">Reference proteome</keyword>
<proteinExistence type="predicted"/>
<gene>
    <name evidence="1" type="ORF">EII38_04735</name>
</gene>
<comment type="caution">
    <text evidence="1">The sequence shown here is derived from an EMBL/GenBank/DDBJ whole genome shotgun (WGS) entry which is preliminary data.</text>
</comment>
<reference evidence="1 2" key="1">
    <citation type="submission" date="2018-11" db="EMBL/GenBank/DDBJ databases">
        <title>Genomes From Bacteria Associated with the Canine Oral Cavity: a Test Case for Automated Genome-Based Taxonomic Assignment.</title>
        <authorList>
            <person name="Coil D.A."/>
            <person name="Jospin G."/>
            <person name="Darling A.E."/>
            <person name="Wallis C."/>
            <person name="Davis I.J."/>
            <person name="Harris S."/>
            <person name="Eisen J.A."/>
            <person name="Holcombe L.J."/>
            <person name="O'Flynn C."/>
        </authorList>
    </citation>
    <scope>NUCLEOTIDE SEQUENCE [LARGE SCALE GENOMIC DNA]</scope>
    <source>
        <strain evidence="1 2">OH4621_COT-116</strain>
    </source>
</reference>
<dbReference type="AlphaFoldDB" id="A0A3P1VBL2"/>
<dbReference type="Proteomes" id="UP000281771">
    <property type="component" value="Unassembled WGS sequence"/>
</dbReference>
<sequence>MIKLVRHFSGADLLKEGERLAYDYVFTFKDKADLDFFQEDPALGQFFHIPIIYKGWSSLYLLRA</sequence>
<name>A0A3P1VBL2_9STRE</name>
<evidence type="ECO:0000313" key="1">
    <source>
        <dbReference type="EMBL" id="RRD31531.1"/>
    </source>
</evidence>
<protein>
    <submittedName>
        <fullName evidence="1">Uncharacterized protein</fullName>
    </submittedName>
</protein>
<accession>A0A3P1VBL2</accession>
<organism evidence="1 2">
    <name type="scientific">Streptococcus minor</name>
    <dbReference type="NCBI Taxonomy" id="229549"/>
    <lineage>
        <taxon>Bacteria</taxon>
        <taxon>Bacillati</taxon>
        <taxon>Bacillota</taxon>
        <taxon>Bacilli</taxon>
        <taxon>Lactobacillales</taxon>
        <taxon>Streptococcaceae</taxon>
        <taxon>Streptococcus</taxon>
    </lineage>
</organism>